<comment type="caution">
    <text evidence="1">The sequence shown here is derived from an EMBL/GenBank/DDBJ whole genome shotgun (WGS) entry which is preliminary data.</text>
</comment>
<evidence type="ECO:0000313" key="1">
    <source>
        <dbReference type="EMBL" id="PZQ12523.1"/>
    </source>
</evidence>
<sequence length="327" mass="35715">MTLSHVTREDAVKRLTQSHGSAPDSIEALCDLVRAEVHARKHAPRAATLSRVARLLAPAIALDEERLDGACDALEREGDVMLNPGGILYATPTRVVAIEKSARVFSSLPTRALAKALGRQVSAKGASRTIASVDGLSEAVARVSGVMVPPEAWAGLDRAPNADAAFLEKLDQRLEWQPLGAGSLEKDGALEWRAWQVTPEGARWRRSSEAQLWWARTRFGGHHRAWTASASPATSPFVTLSPDDADRARFALSRTVKAASVLRVERSGKRVTLEVPGWLPRPEYRWLSLHAVVVAESKGMRWEISTDSEDQITKLLSERLGLTVETT</sequence>
<name>A0A2W5M551_9GAMM</name>
<accession>A0A2W5M551</accession>
<dbReference type="AlphaFoldDB" id="A0A2W5M551"/>
<dbReference type="EMBL" id="QFPO01000012">
    <property type="protein sequence ID" value="PZQ12523.1"/>
    <property type="molecule type" value="Genomic_DNA"/>
</dbReference>
<dbReference type="Proteomes" id="UP000249046">
    <property type="component" value="Unassembled WGS sequence"/>
</dbReference>
<organism evidence="1 2">
    <name type="scientific">Rhodanobacter denitrificans</name>
    <dbReference type="NCBI Taxonomy" id="666685"/>
    <lineage>
        <taxon>Bacteria</taxon>
        <taxon>Pseudomonadati</taxon>
        <taxon>Pseudomonadota</taxon>
        <taxon>Gammaproteobacteria</taxon>
        <taxon>Lysobacterales</taxon>
        <taxon>Rhodanobacteraceae</taxon>
        <taxon>Rhodanobacter</taxon>
    </lineage>
</organism>
<gene>
    <name evidence="1" type="ORF">DI564_12850</name>
</gene>
<protein>
    <submittedName>
        <fullName evidence="1">Uncharacterized protein</fullName>
    </submittedName>
</protein>
<proteinExistence type="predicted"/>
<reference evidence="1 2" key="1">
    <citation type="submission" date="2017-08" db="EMBL/GenBank/DDBJ databases">
        <title>Infants hospitalized years apart are colonized by the same room-sourced microbial strains.</title>
        <authorList>
            <person name="Brooks B."/>
            <person name="Olm M.R."/>
            <person name="Firek B.A."/>
            <person name="Baker R."/>
            <person name="Thomas B.C."/>
            <person name="Morowitz M.J."/>
            <person name="Banfield J.F."/>
        </authorList>
    </citation>
    <scope>NUCLEOTIDE SEQUENCE [LARGE SCALE GENOMIC DNA]</scope>
    <source>
        <strain evidence="1">S2_005_003_R2_42</strain>
    </source>
</reference>
<evidence type="ECO:0000313" key="2">
    <source>
        <dbReference type="Proteomes" id="UP000249046"/>
    </source>
</evidence>